<feature type="domain" description="Rubredoxin-like" evidence="7">
    <location>
        <begin position="459"/>
        <end position="495"/>
    </location>
</feature>
<dbReference type="GO" id="GO:0005506">
    <property type="term" value="F:iron ion binding"/>
    <property type="evidence" value="ECO:0007669"/>
    <property type="project" value="InterPro"/>
</dbReference>
<dbReference type="EMBL" id="AP018786">
    <property type="protein sequence ID" value="BBF23376.1"/>
    <property type="molecule type" value="Genomic_DNA"/>
</dbReference>
<dbReference type="PROSITE" id="PS00198">
    <property type="entry name" value="4FE4S_FER_1"/>
    <property type="match status" value="1"/>
</dbReference>
<dbReference type="Pfam" id="PF02915">
    <property type="entry name" value="Rubrerythrin"/>
    <property type="match status" value="1"/>
</dbReference>
<evidence type="ECO:0000313" key="11">
    <source>
        <dbReference type="Proteomes" id="UP000271003"/>
    </source>
</evidence>
<reference evidence="10 11" key="1">
    <citation type="journal article" date="2018" name="Int. J. Syst. Evol. Microbiol.">
        <title>Mesosutterella multiformis gen. nov., sp. nov., a member of the family Sutterellaceae and Sutterella megalosphaeroides sp. nov., isolated from human faeces.</title>
        <authorList>
            <person name="Sakamoto M."/>
            <person name="Ikeyama N."/>
            <person name="Kunihiro T."/>
            <person name="Iino T."/>
            <person name="Yuki M."/>
            <person name="Ohkuma M."/>
        </authorList>
    </citation>
    <scope>NUCLEOTIDE SEQUENCE [LARGE SCALE GENOMIC DNA]</scope>
    <source>
        <strain evidence="10 11">6FBBBH3</strain>
    </source>
</reference>
<evidence type="ECO:0000259" key="7">
    <source>
        <dbReference type="PROSITE" id="PS50903"/>
    </source>
</evidence>
<dbReference type="InterPro" id="IPR050340">
    <property type="entry name" value="Cytosolic_Fe-S_CAF"/>
</dbReference>
<protein>
    <recommendedName>
        <fullName evidence="12">Iron hydrogenase</fullName>
    </recommendedName>
</protein>
<dbReference type="InterPro" id="IPR004108">
    <property type="entry name" value="Fe_hydrogenase_lsu_C"/>
</dbReference>
<dbReference type="GO" id="GO:0008901">
    <property type="term" value="F:ferredoxin hydrogenase activity"/>
    <property type="evidence" value="ECO:0007669"/>
    <property type="project" value="InterPro"/>
</dbReference>
<dbReference type="PROSITE" id="PS50903">
    <property type="entry name" value="RUBREDOXIN_LIKE"/>
    <property type="match status" value="2"/>
</dbReference>
<dbReference type="AlphaFoldDB" id="A0A2Z6IF38"/>
<dbReference type="Proteomes" id="UP000271003">
    <property type="component" value="Chromosome"/>
</dbReference>
<dbReference type="NCBIfam" id="TIGR02512">
    <property type="entry name" value="FeFe_hydrog_A"/>
    <property type="match status" value="1"/>
</dbReference>
<dbReference type="Pfam" id="PF02906">
    <property type="entry name" value="Fe_hyd_lg_C"/>
    <property type="match status" value="1"/>
</dbReference>
<evidence type="ECO:0000256" key="3">
    <source>
        <dbReference type="ARBA" id="ARBA00022723"/>
    </source>
</evidence>
<dbReference type="InterPro" id="IPR017900">
    <property type="entry name" value="4Fe4S_Fe_S_CS"/>
</dbReference>
<dbReference type="GO" id="GO:0051536">
    <property type="term" value="F:iron-sulfur cluster binding"/>
    <property type="evidence" value="ECO:0007669"/>
    <property type="project" value="UniProtKB-KW"/>
</dbReference>
<keyword evidence="5" id="KW-0408">Iron</keyword>
<dbReference type="CDD" id="cd01041">
    <property type="entry name" value="Rubrerythrin"/>
    <property type="match status" value="1"/>
</dbReference>
<dbReference type="CDD" id="cd00350">
    <property type="entry name" value="rubredoxin_like"/>
    <property type="match status" value="1"/>
</dbReference>
<dbReference type="SMART" id="SM00902">
    <property type="entry name" value="Fe_hyd_SSU"/>
    <property type="match status" value="1"/>
</dbReference>
<dbReference type="CDD" id="cd00729">
    <property type="entry name" value="rubredoxin_SM"/>
    <property type="match status" value="1"/>
</dbReference>
<keyword evidence="2" id="KW-0813">Transport</keyword>
<dbReference type="SUPFAM" id="SSF47240">
    <property type="entry name" value="Ferritin-like"/>
    <property type="match status" value="1"/>
</dbReference>
<dbReference type="SUPFAM" id="SSF54862">
    <property type="entry name" value="4Fe-4S ferredoxins"/>
    <property type="match status" value="1"/>
</dbReference>
<dbReference type="InterPro" id="IPR012347">
    <property type="entry name" value="Ferritin-like"/>
</dbReference>
<dbReference type="Gene3D" id="2.20.28.10">
    <property type="match status" value="1"/>
</dbReference>
<dbReference type="Gene3D" id="4.10.260.20">
    <property type="entry name" value="Iron hydrogenase, small subunit"/>
    <property type="match status" value="1"/>
</dbReference>
<dbReference type="Gene3D" id="3.40.950.10">
    <property type="entry name" value="Fe-only Hydrogenase (Larger Subunit), Chain L, domain 3"/>
    <property type="match status" value="1"/>
</dbReference>
<accession>A0A2Z6IF38</accession>
<evidence type="ECO:0000313" key="10">
    <source>
        <dbReference type="EMBL" id="BBF23376.1"/>
    </source>
</evidence>
<feature type="domain" description="Rubredoxin-like" evidence="7">
    <location>
        <begin position="651"/>
        <end position="685"/>
    </location>
</feature>
<evidence type="ECO:0000256" key="4">
    <source>
        <dbReference type="ARBA" id="ARBA00022982"/>
    </source>
</evidence>
<dbReference type="InterPro" id="IPR048574">
    <property type="entry name" value="RUBY_RBDX"/>
</dbReference>
<dbReference type="InterPro" id="IPR036991">
    <property type="entry name" value="Fe_hydrogenase_ssu_sf"/>
</dbReference>
<dbReference type="SUPFAM" id="SSF57802">
    <property type="entry name" value="Rubredoxin-like"/>
    <property type="match status" value="2"/>
</dbReference>
<evidence type="ECO:0000256" key="6">
    <source>
        <dbReference type="ARBA" id="ARBA00023014"/>
    </source>
</evidence>
<name>A0A2Z6IF38_9BURK</name>
<dbReference type="InterPro" id="IPR003251">
    <property type="entry name" value="Rr_diiron-bd_dom"/>
</dbReference>
<dbReference type="SUPFAM" id="SSF53920">
    <property type="entry name" value="Fe-only hydrogenase"/>
    <property type="match status" value="1"/>
</dbReference>
<keyword evidence="11" id="KW-1185">Reference proteome</keyword>
<gene>
    <name evidence="10" type="ORF">SUTMEG_12670</name>
</gene>
<dbReference type="InterPro" id="IPR009040">
    <property type="entry name" value="Ferritin-like_diiron"/>
</dbReference>
<dbReference type="Pfam" id="PF00037">
    <property type="entry name" value="Fer4"/>
    <property type="match status" value="1"/>
</dbReference>
<dbReference type="RefSeq" id="WP_120176994.1">
    <property type="nucleotide sequence ID" value="NZ_AP018786.1"/>
</dbReference>
<keyword evidence="4" id="KW-0249">Electron transport</keyword>
<dbReference type="KEGG" id="sutt:SUTMEG_12670"/>
<dbReference type="InterPro" id="IPR052364">
    <property type="entry name" value="Rubrerythrin"/>
</dbReference>
<dbReference type="OrthoDB" id="9799749at2"/>
<dbReference type="InterPro" id="IPR017896">
    <property type="entry name" value="4Fe4S_Fe-S-bd"/>
</dbReference>
<dbReference type="Pfam" id="PF21349">
    <property type="entry name" value="RUBY_RBDX"/>
    <property type="match status" value="2"/>
</dbReference>
<dbReference type="InterPro" id="IPR013352">
    <property type="entry name" value="Fe_hydrogenase_subset"/>
</dbReference>
<feature type="domain" description="4Fe-4S ferredoxin-type" evidence="9">
    <location>
        <begin position="45"/>
        <end position="78"/>
    </location>
</feature>
<dbReference type="NCBIfam" id="NF045767">
    <property type="entry name" value="RuberyRbr"/>
    <property type="match status" value="1"/>
</dbReference>
<evidence type="ECO:0000256" key="2">
    <source>
        <dbReference type="ARBA" id="ARBA00022448"/>
    </source>
</evidence>
<evidence type="ECO:0000259" key="9">
    <source>
        <dbReference type="PROSITE" id="PS51379"/>
    </source>
</evidence>
<feature type="domain" description="Ferritin-like diiron" evidence="8">
    <location>
        <begin position="514"/>
        <end position="644"/>
    </location>
</feature>
<evidence type="ECO:0000259" key="8">
    <source>
        <dbReference type="PROSITE" id="PS50905"/>
    </source>
</evidence>
<dbReference type="InterPro" id="IPR024934">
    <property type="entry name" value="Rubredoxin-like_dom"/>
</dbReference>
<dbReference type="Gene3D" id="3.30.70.20">
    <property type="match status" value="1"/>
</dbReference>
<proteinExistence type="predicted"/>
<dbReference type="Gene3D" id="3.40.50.1780">
    <property type="match status" value="1"/>
</dbReference>
<dbReference type="PROSITE" id="PS51379">
    <property type="entry name" value="4FE4S_FER_2"/>
    <property type="match status" value="1"/>
</dbReference>
<keyword evidence="6" id="KW-0411">Iron-sulfur</keyword>
<dbReference type="Pfam" id="PF02256">
    <property type="entry name" value="Fe_hyd_SSU"/>
    <property type="match status" value="1"/>
</dbReference>
<dbReference type="InterPro" id="IPR009078">
    <property type="entry name" value="Ferritin-like_SF"/>
</dbReference>
<evidence type="ECO:0000256" key="1">
    <source>
        <dbReference type="ARBA" id="ARBA00001965"/>
    </source>
</evidence>
<dbReference type="InterPro" id="IPR009016">
    <property type="entry name" value="Fe_hydrogenase"/>
</dbReference>
<dbReference type="PROSITE" id="PS50905">
    <property type="entry name" value="FERRITIN_LIKE"/>
    <property type="match status" value="1"/>
</dbReference>
<sequence>MSKHMDPKVRVPIDADNPAIARIEDRCVSCTLCRDVCETYIGVHGTYDLADTGDRAVCVHCGQCAAVCPVNSIIVKPEWEAVKAAIADPAKVVIFSTSPSVRVGLGEAFGMEPGAFVEGRMVALLRKLGGDYVLDTNFAADMTIVEEAAELVERITKKTGPLPQFTSCCPAWVRWCEIYHPEFLPHISSAKSPIGMQGPTIKTYFAKKAGLDPKTIVNVAVTPCTAKKAEIRREEMNAAGRMLGDPAMRDMDYVITTTELAEWAKAEGIDFDTLEDSAFDNFMGQASGAGVIFGNTGGVMEAALRTAYAELTGEDAPADLYDLKPVRGLEDMKEASVDINGTTVKVAVVYGTANAGRLIEEIQAGRADYHFVEVMTCPGGCIGGGGQPKAFGPEADKRREARIESLYKRDAAMTVRRSDLNPELETLYKEFYERPLSETAHRMLHTTYTDRRRDLGEKRMSYRCKVCGYVYEGDELPEGYLCPLCHKDATYFEKIEAAPAAKQTAPQCAGGKKSLAGTKTEANLKAAFAGESQARNKYTYFAEVAKREGYEQLAEIFLKTARNEQEHARLWFEALGGIGDTAQNLKAAAEGENYEWTDMYKTFAEEAEAEGFPELAARFRAVGDIERAHEERYLKLLKNVEMNKVFEKAGQYMWECRVCGHLVVGNKAPEICPVCGYSKAYFEVRAENY</sequence>
<evidence type="ECO:0000256" key="5">
    <source>
        <dbReference type="ARBA" id="ARBA00023004"/>
    </source>
</evidence>
<dbReference type="PANTHER" id="PTHR11615">
    <property type="entry name" value="NITRATE, FORMATE, IRON DEHYDROGENASE"/>
    <property type="match status" value="1"/>
</dbReference>
<dbReference type="Gene3D" id="1.20.1260.10">
    <property type="match status" value="1"/>
</dbReference>
<keyword evidence="3" id="KW-0479">Metal-binding</keyword>
<evidence type="ECO:0008006" key="12">
    <source>
        <dbReference type="Google" id="ProtNLM"/>
    </source>
</evidence>
<comment type="cofactor">
    <cofactor evidence="1">
        <name>Fe(3+)</name>
        <dbReference type="ChEBI" id="CHEBI:29034"/>
    </cofactor>
</comment>
<organism evidence="10 11">
    <name type="scientific">Sutterella megalosphaeroides</name>
    <dbReference type="NCBI Taxonomy" id="2494234"/>
    <lineage>
        <taxon>Bacteria</taxon>
        <taxon>Pseudomonadati</taxon>
        <taxon>Pseudomonadota</taxon>
        <taxon>Betaproteobacteria</taxon>
        <taxon>Burkholderiales</taxon>
        <taxon>Sutterellaceae</taxon>
        <taxon>Sutterella</taxon>
    </lineage>
</organism>
<dbReference type="InterPro" id="IPR003149">
    <property type="entry name" value="Fe_hydrogenase_ssu"/>
</dbReference>